<evidence type="ECO:0000313" key="1">
    <source>
        <dbReference type="EMBL" id="CAA2960891.1"/>
    </source>
</evidence>
<dbReference type="AlphaFoldDB" id="A0A8S0Q3L3"/>
<organism evidence="1 2">
    <name type="scientific">Olea europaea subsp. europaea</name>
    <dbReference type="NCBI Taxonomy" id="158383"/>
    <lineage>
        <taxon>Eukaryota</taxon>
        <taxon>Viridiplantae</taxon>
        <taxon>Streptophyta</taxon>
        <taxon>Embryophyta</taxon>
        <taxon>Tracheophyta</taxon>
        <taxon>Spermatophyta</taxon>
        <taxon>Magnoliopsida</taxon>
        <taxon>eudicotyledons</taxon>
        <taxon>Gunneridae</taxon>
        <taxon>Pentapetalae</taxon>
        <taxon>asterids</taxon>
        <taxon>lamiids</taxon>
        <taxon>Lamiales</taxon>
        <taxon>Oleaceae</taxon>
        <taxon>Oleeae</taxon>
        <taxon>Olea</taxon>
    </lineage>
</organism>
<dbReference type="Gramene" id="OE9A067800T1">
    <property type="protein sequence ID" value="OE9A067800C1"/>
    <property type="gene ID" value="OE9A067800"/>
</dbReference>
<protein>
    <submittedName>
        <fullName evidence="1">Uncharacterized protein</fullName>
    </submittedName>
</protein>
<sequence length="250" mass="28786">MSSEEEESYYTVYSLENYLYGNSSEESQSRVSLHNCLIRILVEHILKLSSRHGHVIDMLENLERMGIQDIEFGQELKVFFTVSNQQIMSHISLNLSPNLVVAALINFHLLMVEESGEWDFALSNFLTKFELLKAKIKEHCIAVSKMPSDMTPKTPMVSIFIVDSVLDDLMDLIKNKPDKIIGVEGQIVMLHKELISLRSSVTNMAGQHEAKHEELMIQTSDIPYEVEYVINSFLHIWYLTLRLLQLIEKI</sequence>
<reference evidence="1 2" key="1">
    <citation type="submission" date="2019-12" db="EMBL/GenBank/DDBJ databases">
        <authorList>
            <person name="Alioto T."/>
            <person name="Alioto T."/>
            <person name="Gomez Garrido J."/>
        </authorList>
    </citation>
    <scope>NUCLEOTIDE SEQUENCE [LARGE SCALE GENOMIC DNA]</scope>
</reference>
<keyword evidence="2" id="KW-1185">Reference proteome</keyword>
<dbReference type="Proteomes" id="UP000594638">
    <property type="component" value="Unassembled WGS sequence"/>
</dbReference>
<evidence type="ECO:0000313" key="2">
    <source>
        <dbReference type="Proteomes" id="UP000594638"/>
    </source>
</evidence>
<accession>A0A8S0Q3L3</accession>
<dbReference type="EMBL" id="CACTIH010000459">
    <property type="protein sequence ID" value="CAA2960891.1"/>
    <property type="molecule type" value="Genomic_DNA"/>
</dbReference>
<gene>
    <name evidence="1" type="ORF">OLEA9_A067800</name>
</gene>
<proteinExistence type="predicted"/>
<dbReference type="OrthoDB" id="914265at2759"/>
<comment type="caution">
    <text evidence="1">The sequence shown here is derived from an EMBL/GenBank/DDBJ whole genome shotgun (WGS) entry which is preliminary data.</text>
</comment>
<name>A0A8S0Q3L3_OLEEU</name>